<evidence type="ECO:0000259" key="3">
    <source>
        <dbReference type="PROSITE" id="PS50887"/>
    </source>
</evidence>
<dbReference type="PROSITE" id="PS50887">
    <property type="entry name" value="GGDEF"/>
    <property type="match status" value="1"/>
</dbReference>
<dbReference type="PROSITE" id="PS50883">
    <property type="entry name" value="EAL"/>
    <property type="match status" value="1"/>
</dbReference>
<feature type="domain" description="GGDEF" evidence="3">
    <location>
        <begin position="318"/>
        <end position="451"/>
    </location>
</feature>
<dbReference type="EMBL" id="LROM01000007">
    <property type="protein sequence ID" value="OFA09193.1"/>
    <property type="molecule type" value="Genomic_DNA"/>
</dbReference>
<dbReference type="Pfam" id="PF13426">
    <property type="entry name" value="PAS_9"/>
    <property type="match status" value="1"/>
</dbReference>
<dbReference type="GO" id="GO:0071111">
    <property type="term" value="F:cyclic-guanylate-specific phosphodiesterase activity"/>
    <property type="evidence" value="ECO:0007669"/>
    <property type="project" value="UniProtKB-EC"/>
</dbReference>
<dbReference type="Gene3D" id="3.20.20.450">
    <property type="entry name" value="EAL domain"/>
    <property type="match status" value="1"/>
</dbReference>
<dbReference type="SMART" id="SM00052">
    <property type="entry name" value="EAL"/>
    <property type="match status" value="1"/>
</dbReference>
<sequence>MLTNTDFVAGALALIGVPACAYGVDGTVMAANAELVTLLGRDPCGLGVDKLFTLHVREASVARLATATPGARWDTYLTPASGHYFAVQAWVKPLPAGADIEGATIVFNDISDVRRDQRALHNALLENQAILDSAVLGISVVEEGRNLHCNTKMEELFGYPPGGMNNLSVQAFYADKAAWQAARAETMRDFMAGRINVSEYELVRRDGTAFWARLSGRPFDLAHPRGRSVWLVDDITARREAAEAVSRARDELEVRVLERTAELAGANALLQGEIIERRQAEARVHHMAYHDSLTGLPNRALLSDRLDRAMLNARRSQRQLAMMFIDLDRFKTINDSLGHMTGDQLLKEVANRLCCAVRASDTVARLGGDEFVVLLPGIAGAGEASAVAEQIIAALDESFPLEGRHLHITPSIGICIYPDDGADVATLMRNADTAMYHAKATGRNNYKYFQPVMNEAAAQHFELESNLRNALARDQFSLTYQPIMDIGTRRLHAMEVLLRWRRNEQDLVLPDCFIPIIEENGLIVPIGEWVIRQACEQSMAWLRAGFMPVPLAVNLSARQFMHGGLVASVRRILDETGIDPALLEFEITETALMQHGEQTQEILEQINAMGIRLSIDDFGTGYSSLAYLKRFPVKKIKIDRAFIKDLANSAEDRAIVAAIIALSGSLQLSVVAEGVENEGQYALLQRNGCQFAQGFLFSEPASHEEARLLLPRRDAVLAGV</sequence>
<reference evidence="5" key="1">
    <citation type="journal article" date="2016" name="Front. Microbiol.">
        <title>Molecular Keys to the Janthinobacterium and Duganella spp. Interaction with the Plant Pathogen Fusarium graminearum.</title>
        <authorList>
            <person name="Haack F.S."/>
            <person name="Poehlein A."/>
            <person name="Kroger C."/>
            <person name="Voigt C.A."/>
            <person name="Piepenbring M."/>
            <person name="Bode H.B."/>
            <person name="Daniel R."/>
            <person name="Schafer W."/>
            <person name="Streit W.R."/>
        </authorList>
    </citation>
    <scope>NUCLEOTIDE SEQUENCE [LARGE SCALE GENOMIC DNA]</scope>
    <source>
        <strain evidence="5">T54</strain>
    </source>
</reference>
<dbReference type="InterPro" id="IPR000700">
    <property type="entry name" value="PAS-assoc_C"/>
</dbReference>
<feature type="domain" description="EAL" evidence="2">
    <location>
        <begin position="460"/>
        <end position="714"/>
    </location>
</feature>
<keyword evidence="4" id="KW-0378">Hydrolase</keyword>
<evidence type="ECO:0000259" key="1">
    <source>
        <dbReference type="PROSITE" id="PS50113"/>
    </source>
</evidence>
<dbReference type="PANTHER" id="PTHR44757:SF2">
    <property type="entry name" value="BIOFILM ARCHITECTURE MAINTENANCE PROTEIN MBAA"/>
    <property type="match status" value="1"/>
</dbReference>
<feature type="domain" description="PAC" evidence="1">
    <location>
        <begin position="196"/>
        <end position="247"/>
    </location>
</feature>
<comment type="caution">
    <text evidence="4">The sequence shown here is derived from an EMBL/GenBank/DDBJ whole genome shotgun (WGS) entry which is preliminary data.</text>
</comment>
<evidence type="ECO:0000313" key="4">
    <source>
        <dbReference type="EMBL" id="OFA09193.1"/>
    </source>
</evidence>
<dbReference type="NCBIfam" id="TIGR00229">
    <property type="entry name" value="sensory_box"/>
    <property type="match status" value="1"/>
</dbReference>
<dbReference type="PANTHER" id="PTHR44757">
    <property type="entry name" value="DIGUANYLATE CYCLASE DGCP"/>
    <property type="match status" value="1"/>
</dbReference>
<dbReference type="InterPro" id="IPR000014">
    <property type="entry name" value="PAS"/>
</dbReference>
<dbReference type="PATRIC" id="fig|762836.4.peg.85"/>
<dbReference type="Gene3D" id="3.30.450.20">
    <property type="entry name" value="PAS domain"/>
    <property type="match status" value="1"/>
</dbReference>
<dbReference type="InterPro" id="IPR035919">
    <property type="entry name" value="EAL_sf"/>
</dbReference>
<protein>
    <submittedName>
        <fullName evidence="4">Cyclic di-GMP phosphodiesterase Gmr</fullName>
        <ecNumber evidence="4">3.1.4.52</ecNumber>
    </submittedName>
</protein>
<dbReference type="EC" id="3.1.4.52" evidence="4"/>
<dbReference type="SUPFAM" id="SSF141868">
    <property type="entry name" value="EAL domain-like"/>
    <property type="match status" value="1"/>
</dbReference>
<dbReference type="SUPFAM" id="SSF55785">
    <property type="entry name" value="PYP-like sensor domain (PAS domain)"/>
    <property type="match status" value="2"/>
</dbReference>
<evidence type="ECO:0000259" key="2">
    <source>
        <dbReference type="PROSITE" id="PS50883"/>
    </source>
</evidence>
<evidence type="ECO:0000313" key="5">
    <source>
        <dbReference type="Proteomes" id="UP000175989"/>
    </source>
</evidence>
<gene>
    <name evidence="4" type="primary">gmr_3</name>
    <name evidence="4" type="ORF">DUPY_00820</name>
</gene>
<dbReference type="RefSeq" id="WP_229255184.1">
    <property type="nucleotide sequence ID" value="NZ_LROM01000007.1"/>
</dbReference>
<dbReference type="InterPro" id="IPR035965">
    <property type="entry name" value="PAS-like_dom_sf"/>
</dbReference>
<dbReference type="InterPro" id="IPR001633">
    <property type="entry name" value="EAL_dom"/>
</dbReference>
<organism evidence="4 5">
    <name type="scientific">Duganella phyllosphaerae</name>
    <dbReference type="NCBI Taxonomy" id="762836"/>
    <lineage>
        <taxon>Bacteria</taxon>
        <taxon>Pseudomonadati</taxon>
        <taxon>Pseudomonadota</taxon>
        <taxon>Betaproteobacteria</taxon>
        <taxon>Burkholderiales</taxon>
        <taxon>Oxalobacteraceae</taxon>
        <taxon>Telluria group</taxon>
        <taxon>Duganella</taxon>
    </lineage>
</organism>
<dbReference type="Pfam" id="PF00563">
    <property type="entry name" value="EAL"/>
    <property type="match status" value="1"/>
</dbReference>
<dbReference type="CDD" id="cd01948">
    <property type="entry name" value="EAL"/>
    <property type="match status" value="1"/>
</dbReference>
<dbReference type="InterPro" id="IPR029787">
    <property type="entry name" value="Nucleotide_cyclase"/>
</dbReference>
<dbReference type="SMART" id="SM00267">
    <property type="entry name" value="GGDEF"/>
    <property type="match status" value="1"/>
</dbReference>
<dbReference type="InterPro" id="IPR052155">
    <property type="entry name" value="Biofilm_reg_signaling"/>
</dbReference>
<dbReference type="InterPro" id="IPR000160">
    <property type="entry name" value="GGDEF_dom"/>
</dbReference>
<dbReference type="InterPro" id="IPR043128">
    <property type="entry name" value="Rev_trsase/Diguanyl_cyclase"/>
</dbReference>
<dbReference type="PROSITE" id="PS50113">
    <property type="entry name" value="PAC"/>
    <property type="match status" value="1"/>
</dbReference>
<proteinExistence type="predicted"/>
<dbReference type="FunFam" id="3.30.70.270:FF:000001">
    <property type="entry name" value="Diguanylate cyclase domain protein"/>
    <property type="match status" value="1"/>
</dbReference>
<keyword evidence="5" id="KW-1185">Reference proteome</keyword>
<dbReference type="NCBIfam" id="TIGR00254">
    <property type="entry name" value="GGDEF"/>
    <property type="match status" value="1"/>
</dbReference>
<accession>A0A1E7X7S2</accession>
<name>A0A1E7X7S2_9BURK</name>
<dbReference type="CDD" id="cd01949">
    <property type="entry name" value="GGDEF"/>
    <property type="match status" value="1"/>
</dbReference>
<dbReference type="CDD" id="cd00130">
    <property type="entry name" value="PAS"/>
    <property type="match status" value="1"/>
</dbReference>
<dbReference type="Gene3D" id="3.30.70.270">
    <property type="match status" value="1"/>
</dbReference>
<dbReference type="SUPFAM" id="SSF55073">
    <property type="entry name" value="Nucleotide cyclase"/>
    <property type="match status" value="1"/>
</dbReference>
<dbReference type="Pfam" id="PF00990">
    <property type="entry name" value="GGDEF"/>
    <property type="match status" value="1"/>
</dbReference>
<dbReference type="AlphaFoldDB" id="A0A1E7X7S2"/>
<dbReference type="Proteomes" id="UP000175989">
    <property type="component" value="Unassembled WGS sequence"/>
</dbReference>